<keyword evidence="6" id="KW-1185">Reference proteome</keyword>
<reference evidence="5 6" key="1">
    <citation type="submission" date="2018-02" db="EMBL/GenBank/DDBJ databases">
        <authorList>
            <person name="Moore K."/>
            <person name="Momper L."/>
        </authorList>
    </citation>
    <scope>NUCLEOTIDE SEQUENCE [LARGE SCALE GENOMIC DNA]</scope>
    <source>
        <strain evidence="5 6">CCALA 015</strain>
    </source>
</reference>
<dbReference type="Pfam" id="PF01968">
    <property type="entry name" value="Hydantoinase_A"/>
    <property type="match status" value="1"/>
</dbReference>
<accession>A0ABX5F555</accession>
<feature type="domain" description="Hydantoinase/oxoprolinase N-terminal" evidence="4">
    <location>
        <begin position="51"/>
        <end position="232"/>
    </location>
</feature>
<proteinExistence type="inferred from homology"/>
<evidence type="ECO:0000256" key="1">
    <source>
        <dbReference type="ARBA" id="ARBA00010403"/>
    </source>
</evidence>
<dbReference type="InterPro" id="IPR003692">
    <property type="entry name" value="Hydantoinase_B"/>
</dbReference>
<feature type="domain" description="Hydantoinase B/oxoprolinase" evidence="3">
    <location>
        <begin position="766"/>
        <end position="1292"/>
    </location>
</feature>
<protein>
    <submittedName>
        <fullName evidence="5">5-oxoprolinase</fullName>
    </submittedName>
</protein>
<dbReference type="InterPro" id="IPR045079">
    <property type="entry name" value="Oxoprolinase-like"/>
</dbReference>
<evidence type="ECO:0000313" key="6">
    <source>
        <dbReference type="Proteomes" id="UP000238218"/>
    </source>
</evidence>
<dbReference type="Proteomes" id="UP000238218">
    <property type="component" value="Unassembled WGS sequence"/>
</dbReference>
<comment type="similarity">
    <text evidence="1">Belongs to the oxoprolinase family.</text>
</comment>
<sequence>MKPGSGWTNRQACLPIGPSQPPCLGRHSAVHPGVCLSLQPATAVVTEAGWRFWIDRGGTFTDVVACSPSGDLVVRKLLSDPPPPADGTPTPDPAVAALRDVLALAPDQPIPPGLVTEVRLGTTVATNALLERQGAPVLLLVNRGFADLQRIGDQHRPDLFALEIRRPEPPALRVIEVGGRLAADGAELEPLQLDEALEQSLAQARSDGFRSVAVALLHAGRHPVHEQALGSWLASRGVAPVVLSHQLSRQPRLVPRLDTAVLEAALGPVLGAYLEQVRTAIGATIPLRVMTSAGALQSPALLRAKDTILSGPAGGMVAAVAVATAAGFGDAPILGFDMGGTSTDVFHFDGSRGEAAWERSHETEIDGLRLLAPMLPIHTVAAGGGSVLHVADGRLQVGPRSAGANPGPACYGRGGPLAITDANLLLGRLPVNALPRLFGPGGDQPADRQVVLERFGALARQLGLDSPEAAAQGALTIAIERMAEAIRRISIQRGHDLGQAVLVTFGGAGGQLTCPLADVLGITRVLLHPLAGVLSAYGIGLARPSLLRERTLRQPLEPSLLPQLERAIEELVAGATADLRTGGDLAAGQEPRVQVRLELRYGGSDQGLDLPWPAAPTDGPLADLRAAFEERHRQRFGFVVPDERLVVERLVVEVGAPAPETSAGGVRAAELPEAADSPEPCEWVPLWLADAHGDGMGWRQVPLWRREQLAVGQRIAGPALVVEPTGTTVLEPGWDGRVLAGGELLLERQTPSAGAALAGSIAGAVDPVRLELYNHRFSAIAEQMGERLRQCSRSVNIRERLDFSCALFDGAGRLVANAPHIPVHLGSMGDSVASLLAAVAAGNLPPLAPGDAYAANDPFDGGTHLPDITVITPVFAPDAADPADSCEAQLKPLLFVACRGHHADVGGLTPGSMPPFSRRIEEEGLRLRHVPLLRRGQFDAAAWRERLAAGPHPVRNPDQLLADLQAQVAANRLGDSELQRLLEREGTDEVCAYMGHVLANAAEAVRDAIARLRDGDHTVELDNGSRIVVAVRIDRAARRARIDFSGTSPQQEGNFNAPLAITKAAVLYVFRCLVGRPIPLNAGCFEPIELIVPEGCLLHPLPPAAVVAGNVETSQAVTNALFGALGVMAAAQGTMNNLSFGDAQRQYYETICGGTGAGVLADGTGFAGASAVQSHMTNSRLTDPEILEDRFPVRLERFAIRRGSGGAGRWPGGDGVVRRLRFLAPMTASILSGSRRVPPFGLAGGGDGALGRNRLERADGQLEVLGGCAQVSVQPGDLLEIATPGGGGFGGPDAGGAGASL</sequence>
<dbReference type="PANTHER" id="PTHR11365:SF23">
    <property type="entry name" value="HYPOTHETICAL 5-OXOPROLINASE (EUROFUNG)-RELATED"/>
    <property type="match status" value="1"/>
</dbReference>
<feature type="domain" description="Hydantoinase A/oxoprolinase" evidence="2">
    <location>
        <begin position="256"/>
        <end position="544"/>
    </location>
</feature>
<organism evidence="5 6">
    <name type="scientific">Aphanothece cf. minutissima CCALA 015</name>
    <dbReference type="NCBI Taxonomy" id="2107695"/>
    <lineage>
        <taxon>Bacteria</taxon>
        <taxon>Bacillati</taxon>
        <taxon>Cyanobacteriota</taxon>
        <taxon>Cyanophyceae</taxon>
        <taxon>Oscillatoriophycideae</taxon>
        <taxon>Chroococcales</taxon>
        <taxon>Aphanothecaceae</taxon>
        <taxon>Aphanothece</taxon>
    </lineage>
</organism>
<evidence type="ECO:0000313" key="5">
    <source>
        <dbReference type="EMBL" id="PSB36534.1"/>
    </source>
</evidence>
<dbReference type="Pfam" id="PF05378">
    <property type="entry name" value="Hydant_A_N"/>
    <property type="match status" value="1"/>
</dbReference>
<comment type="caution">
    <text evidence="5">The sequence shown here is derived from an EMBL/GenBank/DDBJ whole genome shotgun (WGS) entry which is preliminary data.</text>
</comment>
<gene>
    <name evidence="5" type="ORF">C7B81_13245</name>
</gene>
<evidence type="ECO:0000259" key="2">
    <source>
        <dbReference type="Pfam" id="PF01968"/>
    </source>
</evidence>
<dbReference type="InterPro" id="IPR002821">
    <property type="entry name" value="Hydantoinase_A"/>
</dbReference>
<dbReference type="Pfam" id="PF02538">
    <property type="entry name" value="Hydantoinase_B"/>
    <property type="match status" value="1"/>
</dbReference>
<reference evidence="5 6" key="2">
    <citation type="submission" date="2018-03" db="EMBL/GenBank/DDBJ databases">
        <title>The ancient ancestry and fast evolution of plastids.</title>
        <authorList>
            <person name="Moore K.R."/>
            <person name="Magnabosco C."/>
            <person name="Momper L."/>
            <person name="Gold D.A."/>
            <person name="Bosak T."/>
            <person name="Fournier G.P."/>
        </authorList>
    </citation>
    <scope>NUCLEOTIDE SEQUENCE [LARGE SCALE GENOMIC DNA]</scope>
    <source>
        <strain evidence="5 6">CCALA 015</strain>
    </source>
</reference>
<evidence type="ECO:0000259" key="3">
    <source>
        <dbReference type="Pfam" id="PF02538"/>
    </source>
</evidence>
<dbReference type="PANTHER" id="PTHR11365">
    <property type="entry name" value="5-OXOPROLINASE RELATED"/>
    <property type="match status" value="1"/>
</dbReference>
<dbReference type="EMBL" id="PVWP01000009">
    <property type="protein sequence ID" value="PSB36534.1"/>
    <property type="molecule type" value="Genomic_DNA"/>
</dbReference>
<dbReference type="InterPro" id="IPR008040">
    <property type="entry name" value="Hydant_A_N"/>
</dbReference>
<name>A0ABX5F555_9CHRO</name>
<evidence type="ECO:0000259" key="4">
    <source>
        <dbReference type="Pfam" id="PF05378"/>
    </source>
</evidence>